<dbReference type="GO" id="GO:0016491">
    <property type="term" value="F:oxidoreductase activity"/>
    <property type="evidence" value="ECO:0007669"/>
    <property type="project" value="UniProtKB-KW"/>
</dbReference>
<keyword evidence="5" id="KW-0676">Redox-active center</keyword>
<evidence type="ECO:0000256" key="4">
    <source>
        <dbReference type="ARBA" id="ARBA00023157"/>
    </source>
</evidence>
<evidence type="ECO:0000256" key="1">
    <source>
        <dbReference type="ARBA" id="ARBA00005791"/>
    </source>
</evidence>
<dbReference type="AlphaFoldDB" id="A0A385YZ12"/>
<dbReference type="Proteomes" id="UP000265560">
    <property type="component" value="Chromosome"/>
</dbReference>
<reference evidence="9" key="1">
    <citation type="submission" date="2018-09" db="EMBL/GenBank/DDBJ databases">
        <authorList>
            <person name="Zhu H."/>
        </authorList>
    </citation>
    <scope>NUCLEOTIDE SEQUENCE [LARGE SCALE GENOMIC DNA]</scope>
    <source>
        <strain evidence="9">K2W31S-8</strain>
    </source>
</reference>
<keyword evidence="3" id="KW-0560">Oxidoreductase</keyword>
<evidence type="ECO:0000256" key="6">
    <source>
        <dbReference type="SAM" id="SignalP"/>
    </source>
</evidence>
<dbReference type="PROSITE" id="PS51352">
    <property type="entry name" value="THIOREDOXIN_2"/>
    <property type="match status" value="1"/>
</dbReference>
<dbReference type="InterPro" id="IPR036249">
    <property type="entry name" value="Thioredoxin-like_sf"/>
</dbReference>
<keyword evidence="9" id="KW-1185">Reference proteome</keyword>
<protein>
    <submittedName>
        <fullName evidence="8">Disulfide bond formation protein DsbA</fullName>
    </submittedName>
</protein>
<dbReference type="InterPro" id="IPR012336">
    <property type="entry name" value="Thioredoxin-like_fold"/>
</dbReference>
<evidence type="ECO:0000313" key="9">
    <source>
        <dbReference type="Proteomes" id="UP000265560"/>
    </source>
</evidence>
<feature type="signal peptide" evidence="6">
    <location>
        <begin position="1"/>
        <end position="21"/>
    </location>
</feature>
<dbReference type="Gene3D" id="3.40.30.10">
    <property type="entry name" value="Glutaredoxin"/>
    <property type="match status" value="1"/>
</dbReference>
<dbReference type="InterPro" id="IPR013766">
    <property type="entry name" value="Thioredoxin_domain"/>
</dbReference>
<evidence type="ECO:0000313" key="8">
    <source>
        <dbReference type="EMBL" id="AYC31570.1"/>
    </source>
</evidence>
<proteinExistence type="inferred from homology"/>
<dbReference type="Pfam" id="PF13462">
    <property type="entry name" value="Thioredoxin_4"/>
    <property type="match status" value="1"/>
</dbReference>
<dbReference type="PANTHER" id="PTHR13887:SF14">
    <property type="entry name" value="DISULFIDE BOND FORMATION PROTEIN D"/>
    <property type="match status" value="1"/>
</dbReference>
<evidence type="ECO:0000256" key="2">
    <source>
        <dbReference type="ARBA" id="ARBA00022729"/>
    </source>
</evidence>
<dbReference type="SUPFAM" id="SSF52833">
    <property type="entry name" value="Thioredoxin-like"/>
    <property type="match status" value="1"/>
</dbReference>
<evidence type="ECO:0000256" key="5">
    <source>
        <dbReference type="ARBA" id="ARBA00023284"/>
    </source>
</evidence>
<name>A0A385YZ12_9PSED</name>
<dbReference type="RefSeq" id="WP_119892195.1">
    <property type="nucleotide sequence ID" value="NZ_CP032419.1"/>
</dbReference>
<evidence type="ECO:0000259" key="7">
    <source>
        <dbReference type="PROSITE" id="PS51352"/>
    </source>
</evidence>
<dbReference type="EMBL" id="CP032419">
    <property type="protein sequence ID" value="AYC31570.1"/>
    <property type="molecule type" value="Genomic_DNA"/>
</dbReference>
<dbReference type="KEGG" id="pcav:D3880_03785"/>
<dbReference type="PANTHER" id="PTHR13887">
    <property type="entry name" value="GLUTATHIONE S-TRANSFERASE KAPPA"/>
    <property type="match status" value="1"/>
</dbReference>
<gene>
    <name evidence="8" type="ORF">D3880_03785</name>
</gene>
<evidence type="ECO:0000256" key="3">
    <source>
        <dbReference type="ARBA" id="ARBA00023002"/>
    </source>
</evidence>
<feature type="domain" description="Thioredoxin" evidence="7">
    <location>
        <begin position="25"/>
        <end position="213"/>
    </location>
</feature>
<keyword evidence="4" id="KW-1015">Disulfide bond</keyword>
<comment type="similarity">
    <text evidence="1">Belongs to the thioredoxin family. DsbA subfamily.</text>
</comment>
<sequence>MNRRTLVLAISALLLAAFAAAAFFYQGATPPPQKQAAPTPQGSSALVRFHSPVFGPAKAPVTIVEFFDPSCEACRAFYPIVKKILAENPSDVRLVVRYVLFHQGSEEVARMLEASRKQELFPQVLEAVLVAQPSWHDDPKVAKAWEAAASVGLDVEKARADMNSPEVDAVLKTDMQDVQTVGVRGTPTFFVNGRPLDEFGPEPLRELVSSEIAKARN</sequence>
<feature type="chain" id="PRO_5017459572" evidence="6">
    <location>
        <begin position="22"/>
        <end position="217"/>
    </location>
</feature>
<dbReference type="OrthoDB" id="9780340at2"/>
<accession>A0A385YZ12</accession>
<keyword evidence="2 6" id="KW-0732">Signal</keyword>
<organism evidence="8 9">
    <name type="scientific">Pseudomonas cavernae</name>
    <dbReference type="NCBI Taxonomy" id="2320867"/>
    <lineage>
        <taxon>Bacteria</taxon>
        <taxon>Pseudomonadati</taxon>
        <taxon>Pseudomonadota</taxon>
        <taxon>Gammaproteobacteria</taxon>
        <taxon>Pseudomonadales</taxon>
        <taxon>Pseudomonadaceae</taxon>
        <taxon>Pseudomonas</taxon>
    </lineage>
</organism>